<evidence type="ECO:0000256" key="6">
    <source>
        <dbReference type="ARBA" id="ARBA00022553"/>
    </source>
</evidence>
<dbReference type="GO" id="GO:0030430">
    <property type="term" value="C:host cell cytoplasm"/>
    <property type="evidence" value="ECO:0007669"/>
    <property type="project" value="UniProtKB-SubCell"/>
</dbReference>
<protein>
    <recommendedName>
        <fullName evidence="5">Assembly protein G7</fullName>
    </recommendedName>
</protein>
<keyword evidence="8" id="KW-1035">Host cytoplasm</keyword>
<accession>A0A2I6J183</accession>
<organism evidence="10">
    <name type="scientific">Vaccinia virus</name>
    <name type="common">VACV</name>
    <name type="synonym">Orthopoxvirus vaccinia</name>
    <dbReference type="NCBI Taxonomy" id="10245"/>
    <lineage>
        <taxon>Viruses</taxon>
        <taxon>Varidnaviria</taxon>
        <taxon>Bamfordvirae</taxon>
        <taxon>Nucleocytoviricota</taxon>
        <taxon>Pokkesviricetes</taxon>
        <taxon>Chitovirales</taxon>
        <taxon>Poxviridae</taxon>
        <taxon>Chordopoxvirinae</taxon>
        <taxon>Orthopoxvirus</taxon>
    </lineage>
</organism>
<comment type="subunit">
    <text evidence="4">Part of a complex composed of A30, G7, F10 kinase, A15, D2, D3, and J1.</text>
</comment>
<comment type="subcellular location">
    <subcellularLocation>
        <location evidence="1">Host cytoplasm</location>
    </subcellularLocation>
    <subcellularLocation>
        <location evidence="2">Virion</location>
    </subcellularLocation>
</comment>
<dbReference type="InterPro" id="IPR008787">
    <property type="entry name" value="Poxvirus_G7"/>
</dbReference>
<evidence type="ECO:0000256" key="1">
    <source>
        <dbReference type="ARBA" id="ARBA00004192"/>
    </source>
</evidence>
<keyword evidence="7" id="KW-0946">Virion</keyword>
<evidence type="ECO:0000256" key="9">
    <source>
        <dbReference type="ARBA" id="ARBA00025443"/>
    </source>
</evidence>
<dbReference type="Pfam" id="PF05503">
    <property type="entry name" value="Pox_G7"/>
    <property type="match status" value="1"/>
</dbReference>
<proteinExistence type="inferred from homology"/>
<reference evidence="10" key="1">
    <citation type="journal article" date="2018" name="Emerg. Infect. Dis.">
        <title>Ocular Vaccinia Infection in Dairy Worker, Brazil.</title>
        <authorList>
            <person name="Teixeira Lima M."/>
            <person name="Pereira Oliveira G."/>
            <person name="Bretas de Oliveira D."/>
            <person name="Mesquita Vaz S."/>
            <person name="de Souza Trindade G."/>
            <person name="Santos Abrahao J."/>
            <person name="Geessien Kroon E."/>
        </authorList>
    </citation>
    <scope>NUCLEOTIDE SEQUENCE [LARGE SCALE GENOMIC DNA]</scope>
    <source>
        <strain evidence="10">CEyV1</strain>
    </source>
</reference>
<keyword evidence="6" id="KW-0597">Phosphoprotein</keyword>
<evidence type="ECO:0000256" key="5">
    <source>
        <dbReference type="ARBA" id="ARBA00019431"/>
    </source>
</evidence>
<evidence type="ECO:0000256" key="7">
    <source>
        <dbReference type="ARBA" id="ARBA00022844"/>
    </source>
</evidence>
<evidence type="ECO:0000256" key="2">
    <source>
        <dbReference type="ARBA" id="ARBA00004328"/>
    </source>
</evidence>
<comment type="function">
    <text evidence="9">Late protein which is a part of a large complex required for early virion morphogenesis. This complex participates in the formation of virosomes and the incorporation of virosomal contents into nascent immature virions.</text>
</comment>
<evidence type="ECO:0000256" key="4">
    <source>
        <dbReference type="ARBA" id="ARBA00011362"/>
    </source>
</evidence>
<evidence type="ECO:0000313" key="10">
    <source>
        <dbReference type="EMBL" id="AUL80206.1"/>
    </source>
</evidence>
<dbReference type="EMBL" id="MG012795">
    <property type="protein sequence ID" value="AUL80206.1"/>
    <property type="molecule type" value="Genomic_DNA"/>
</dbReference>
<evidence type="ECO:0000256" key="8">
    <source>
        <dbReference type="ARBA" id="ARBA00023200"/>
    </source>
</evidence>
<comment type="similarity">
    <text evidence="3">Belongs to the chordopoxvirinae G7 family.</text>
</comment>
<dbReference type="GO" id="GO:0044423">
    <property type="term" value="C:virion component"/>
    <property type="evidence" value="ECO:0007669"/>
    <property type="project" value="UniProtKB-KW"/>
</dbReference>
<sequence length="231" mass="25947">MVEYLENQLDSSNKSMSQELAELLEMKYALINLVQYKILPMIIGEPIIVAGFSGEGPISDYSAEVERLMELPVKTDIVNTTYDFLVRKGIDTSNNKAEYIAGLKIEEIEKVEKYLPEVISTIANSNMMKNKTSIFPANINDKQIMECSRMLDTSEKYSKGYKTDGAVTSPLTGNNTITTFIQISASDMQKFTILEYLYIKRVMANNVKKKNVGKNNGGVVMHINSPFKVIN</sequence>
<dbReference type="Proteomes" id="UP000270450">
    <property type="component" value="Segment"/>
</dbReference>
<name>A0A2I6J183_VACCV</name>
<evidence type="ECO:0000256" key="3">
    <source>
        <dbReference type="ARBA" id="ARBA00009079"/>
    </source>
</evidence>